<sequence length="402" mass="43496">MVGMIVGALAGGAFFSYKIAVEGKDAVVSLKEHVQNSNYAEKIGFKKWIEENDVPGLVDQYSARVYETVWDQVDQLAVQYNLTEFSKGLRHFLIAQSVDLSKGSPTSIIGSSPPHPYSLKLQSLTVRAKNGQWGEIYNELDSILRDLMVTRVDLVEKAKGFAFQGIEVSKRVLASGTSVLGGSASLLLSVVLAIVSGAAEVLNFVSQLMVFLWVLFYLITSESGGATEQVMGLLPISNSVRNRCVEVINHAIGSVFLATAKIAIFQGCLTWLLFRFFSVHFVYMSTVLAFLSPLLPILPPLLSTIPAAAQLFMEGRYFLAVGLTVVHLVLMDYGTSVIQEDIPGHNAYLTGLSILGGVTLFPNALEGAIMGPLIMTVVIALKNLYAEFVLGSGEESGNVQCS</sequence>
<feature type="transmembrane region" description="Helical" evidence="6">
    <location>
        <begin position="280"/>
        <end position="305"/>
    </location>
</feature>
<feature type="transmembrane region" description="Helical" evidence="6">
    <location>
        <begin position="201"/>
        <end position="219"/>
    </location>
</feature>
<comment type="subcellular location">
    <subcellularLocation>
        <location evidence="1">Membrane</location>
        <topology evidence="1">Multi-pass membrane protein</topology>
    </subcellularLocation>
</comment>
<proteinExistence type="inferred from homology"/>
<reference evidence="8" key="1">
    <citation type="journal article" date="2017" name="Nat. Commun.">
        <title>The asparagus genome sheds light on the origin and evolution of a young Y chromosome.</title>
        <authorList>
            <person name="Harkess A."/>
            <person name="Zhou J."/>
            <person name="Xu C."/>
            <person name="Bowers J.E."/>
            <person name="Van der Hulst R."/>
            <person name="Ayyampalayam S."/>
            <person name="Mercati F."/>
            <person name="Riccardi P."/>
            <person name="McKain M.R."/>
            <person name="Kakrana A."/>
            <person name="Tang H."/>
            <person name="Ray J."/>
            <person name="Groenendijk J."/>
            <person name="Arikit S."/>
            <person name="Mathioni S.M."/>
            <person name="Nakano M."/>
            <person name="Shan H."/>
            <person name="Telgmann-Rauber A."/>
            <person name="Kanno A."/>
            <person name="Yue Z."/>
            <person name="Chen H."/>
            <person name="Li W."/>
            <person name="Chen Y."/>
            <person name="Xu X."/>
            <person name="Zhang Y."/>
            <person name="Luo S."/>
            <person name="Chen H."/>
            <person name="Gao J."/>
            <person name="Mao Z."/>
            <person name="Pires J.C."/>
            <person name="Luo M."/>
            <person name="Kudrna D."/>
            <person name="Wing R.A."/>
            <person name="Meyers B.C."/>
            <person name="Yi K."/>
            <person name="Kong H."/>
            <person name="Lavrijsen P."/>
            <person name="Sunseri F."/>
            <person name="Falavigna A."/>
            <person name="Ye Y."/>
            <person name="Leebens-Mack J.H."/>
            <person name="Chen G."/>
        </authorList>
    </citation>
    <scope>NUCLEOTIDE SEQUENCE [LARGE SCALE GENOMIC DNA]</scope>
    <source>
        <strain evidence="8">cv. DH0086</strain>
    </source>
</reference>
<protein>
    <submittedName>
        <fullName evidence="7">Uncharacterized protein</fullName>
    </submittedName>
</protein>
<keyword evidence="8" id="KW-1185">Reference proteome</keyword>
<dbReference type="GO" id="GO:0016020">
    <property type="term" value="C:membrane"/>
    <property type="evidence" value="ECO:0007669"/>
    <property type="project" value="UniProtKB-SubCell"/>
</dbReference>
<dbReference type="Proteomes" id="UP000243459">
    <property type="component" value="Chromosome 1"/>
</dbReference>
<name>A0A5P1FMP1_ASPOF</name>
<comment type="similarity">
    <text evidence="2">Belongs to the autoinducer-2 exporter (AI-2E) (TC 2.A.86) family.</text>
</comment>
<keyword evidence="3 6" id="KW-0812">Transmembrane</keyword>
<dbReference type="AlphaFoldDB" id="A0A5P1FMP1"/>
<evidence type="ECO:0000256" key="2">
    <source>
        <dbReference type="ARBA" id="ARBA00009773"/>
    </source>
</evidence>
<organism evidence="7 8">
    <name type="scientific">Asparagus officinalis</name>
    <name type="common">Garden asparagus</name>
    <dbReference type="NCBI Taxonomy" id="4686"/>
    <lineage>
        <taxon>Eukaryota</taxon>
        <taxon>Viridiplantae</taxon>
        <taxon>Streptophyta</taxon>
        <taxon>Embryophyta</taxon>
        <taxon>Tracheophyta</taxon>
        <taxon>Spermatophyta</taxon>
        <taxon>Magnoliopsida</taxon>
        <taxon>Liliopsida</taxon>
        <taxon>Asparagales</taxon>
        <taxon>Asparagaceae</taxon>
        <taxon>Asparagoideae</taxon>
        <taxon>Asparagus</taxon>
    </lineage>
</organism>
<feature type="transmembrane region" description="Helical" evidence="6">
    <location>
        <begin position="317"/>
        <end position="335"/>
    </location>
</feature>
<dbReference type="OMA" id="YLKPLQW"/>
<dbReference type="Gramene" id="ONK79334">
    <property type="protein sequence ID" value="ONK79334"/>
    <property type="gene ID" value="A4U43_C01F5310"/>
</dbReference>
<dbReference type="InterPro" id="IPR002549">
    <property type="entry name" value="AI-2E-like"/>
</dbReference>
<evidence type="ECO:0000313" key="8">
    <source>
        <dbReference type="Proteomes" id="UP000243459"/>
    </source>
</evidence>
<evidence type="ECO:0000256" key="3">
    <source>
        <dbReference type="ARBA" id="ARBA00022692"/>
    </source>
</evidence>
<dbReference type="PANTHER" id="PTHR21716">
    <property type="entry name" value="TRANSMEMBRANE PROTEIN"/>
    <property type="match status" value="1"/>
</dbReference>
<accession>A0A5P1FMP1</accession>
<dbReference type="EMBL" id="CM007381">
    <property type="protein sequence ID" value="ONK79334.1"/>
    <property type="molecule type" value="Genomic_DNA"/>
</dbReference>
<evidence type="ECO:0000256" key="5">
    <source>
        <dbReference type="ARBA" id="ARBA00023136"/>
    </source>
</evidence>
<keyword evidence="5 6" id="KW-0472">Membrane</keyword>
<feature type="transmembrane region" description="Helical" evidence="6">
    <location>
        <begin position="251"/>
        <end position="274"/>
    </location>
</feature>
<evidence type="ECO:0000256" key="4">
    <source>
        <dbReference type="ARBA" id="ARBA00022989"/>
    </source>
</evidence>
<feature type="transmembrane region" description="Helical" evidence="6">
    <location>
        <begin position="172"/>
        <end position="195"/>
    </location>
</feature>
<evidence type="ECO:0000256" key="1">
    <source>
        <dbReference type="ARBA" id="ARBA00004141"/>
    </source>
</evidence>
<evidence type="ECO:0000256" key="6">
    <source>
        <dbReference type="SAM" id="Phobius"/>
    </source>
</evidence>
<dbReference type="Pfam" id="PF01594">
    <property type="entry name" value="AI-2E_transport"/>
    <property type="match status" value="1"/>
</dbReference>
<gene>
    <name evidence="7" type="ORF">A4U43_C01F5310</name>
</gene>
<keyword evidence="4 6" id="KW-1133">Transmembrane helix</keyword>
<dbReference type="PANTHER" id="PTHR21716:SF72">
    <property type="entry name" value="TRANSMEMBRANE PROTEIN C9ORF5 PROTEIN"/>
    <property type="match status" value="1"/>
</dbReference>
<evidence type="ECO:0000313" key="7">
    <source>
        <dbReference type="EMBL" id="ONK79334.1"/>
    </source>
</evidence>